<accession>A0ABT0DZF1</accession>
<evidence type="ECO:0000256" key="3">
    <source>
        <dbReference type="ARBA" id="ARBA00022553"/>
    </source>
</evidence>
<keyword evidence="6" id="KW-0418">Kinase</keyword>
<dbReference type="InterPro" id="IPR001610">
    <property type="entry name" value="PAC"/>
</dbReference>
<keyword evidence="7" id="KW-0067">ATP-binding</keyword>
<dbReference type="PANTHER" id="PTHR41523:SF8">
    <property type="entry name" value="ETHYLENE RESPONSE SENSOR PROTEIN"/>
    <property type="match status" value="1"/>
</dbReference>
<evidence type="ECO:0000313" key="10">
    <source>
        <dbReference type="Proteomes" id="UP001203512"/>
    </source>
</evidence>
<keyword evidence="10" id="KW-1185">Reference proteome</keyword>
<evidence type="ECO:0000256" key="6">
    <source>
        <dbReference type="ARBA" id="ARBA00022777"/>
    </source>
</evidence>
<dbReference type="SUPFAM" id="SSF55785">
    <property type="entry name" value="PYP-like sensor domain (PAS domain)"/>
    <property type="match status" value="2"/>
</dbReference>
<comment type="catalytic activity">
    <reaction evidence="1">
        <text>ATP + protein L-histidine = ADP + protein N-phospho-L-histidine.</text>
        <dbReference type="EC" id="2.7.13.3"/>
    </reaction>
</comment>
<dbReference type="Pfam" id="PF08448">
    <property type="entry name" value="PAS_4"/>
    <property type="match status" value="1"/>
</dbReference>
<dbReference type="PANTHER" id="PTHR41523">
    <property type="entry name" value="TWO-COMPONENT SYSTEM SENSOR PROTEIN"/>
    <property type="match status" value="1"/>
</dbReference>
<keyword evidence="5" id="KW-0547">Nucleotide-binding</keyword>
<evidence type="ECO:0000259" key="8">
    <source>
        <dbReference type="PROSITE" id="PS50112"/>
    </source>
</evidence>
<comment type="caution">
    <text evidence="9">The sequence shown here is derived from an EMBL/GenBank/DDBJ whole genome shotgun (WGS) entry which is preliminary data.</text>
</comment>
<dbReference type="InterPro" id="IPR011102">
    <property type="entry name" value="Sig_transdc_His_kinase_HWE"/>
</dbReference>
<feature type="domain" description="PAS" evidence="8">
    <location>
        <begin position="41"/>
        <end position="74"/>
    </location>
</feature>
<dbReference type="Gene3D" id="3.30.450.20">
    <property type="entry name" value="PAS domain"/>
    <property type="match status" value="2"/>
</dbReference>
<dbReference type="InterPro" id="IPR013656">
    <property type="entry name" value="PAS_4"/>
</dbReference>
<dbReference type="SMART" id="SM00911">
    <property type="entry name" value="HWE_HK"/>
    <property type="match status" value="1"/>
</dbReference>
<dbReference type="Proteomes" id="UP001203512">
    <property type="component" value="Unassembled WGS sequence"/>
</dbReference>
<evidence type="ECO:0000256" key="4">
    <source>
        <dbReference type="ARBA" id="ARBA00022679"/>
    </source>
</evidence>
<organism evidence="9 10">
    <name type="scientific">Sphingobium agri</name>
    <dbReference type="NCBI Taxonomy" id="2933566"/>
    <lineage>
        <taxon>Bacteria</taxon>
        <taxon>Pseudomonadati</taxon>
        <taxon>Pseudomonadota</taxon>
        <taxon>Alphaproteobacteria</taxon>
        <taxon>Sphingomonadales</taxon>
        <taxon>Sphingomonadaceae</taxon>
        <taxon>Sphingobium</taxon>
    </lineage>
</organism>
<dbReference type="RefSeq" id="WP_247232929.1">
    <property type="nucleotide sequence ID" value="NZ_JALKHS010000010.1"/>
</dbReference>
<dbReference type="InterPro" id="IPR013655">
    <property type="entry name" value="PAS_fold_3"/>
</dbReference>
<dbReference type="InterPro" id="IPR036890">
    <property type="entry name" value="HATPase_C_sf"/>
</dbReference>
<evidence type="ECO:0000256" key="2">
    <source>
        <dbReference type="ARBA" id="ARBA00012438"/>
    </source>
</evidence>
<evidence type="ECO:0000256" key="5">
    <source>
        <dbReference type="ARBA" id="ARBA00022741"/>
    </source>
</evidence>
<dbReference type="Pfam" id="PF07536">
    <property type="entry name" value="HWE_HK"/>
    <property type="match status" value="1"/>
</dbReference>
<dbReference type="NCBIfam" id="TIGR00229">
    <property type="entry name" value="sensory_box"/>
    <property type="match status" value="1"/>
</dbReference>
<dbReference type="EC" id="2.7.13.3" evidence="2"/>
<dbReference type="Gene3D" id="3.30.565.10">
    <property type="entry name" value="Histidine kinase-like ATPase, C-terminal domain"/>
    <property type="match status" value="1"/>
</dbReference>
<evidence type="ECO:0000256" key="7">
    <source>
        <dbReference type="ARBA" id="ARBA00022840"/>
    </source>
</evidence>
<name>A0ABT0DZF1_9SPHN</name>
<evidence type="ECO:0000313" key="9">
    <source>
        <dbReference type="EMBL" id="MCK0532507.1"/>
    </source>
</evidence>
<dbReference type="Pfam" id="PF08447">
    <property type="entry name" value="PAS_3"/>
    <property type="match status" value="1"/>
</dbReference>
<dbReference type="SMART" id="SM00091">
    <property type="entry name" value="PAS"/>
    <property type="match status" value="2"/>
</dbReference>
<dbReference type="SMART" id="SM00086">
    <property type="entry name" value="PAC"/>
    <property type="match status" value="1"/>
</dbReference>
<proteinExistence type="predicted"/>
<keyword evidence="4" id="KW-0808">Transferase</keyword>
<evidence type="ECO:0000256" key="1">
    <source>
        <dbReference type="ARBA" id="ARBA00000085"/>
    </source>
</evidence>
<sequence>MTHLVDENMSSDAAVVFQHFFELSVDMLATASSDDGTWRSVNPAFERILGWSKSDLIGHLIAPLVHPDDLERTQAASADLDRGASLFEFEHRLRCKDGSYRWISWHAAVREADGLAYCIGRDVTARRAAEERQAFLLNLSEGLRDLAEPVEVQKFAQRLLGEYLGATRVGYAGDVGDGVPAQISIIEETAQRTLIAVERARAETALRRSELKYRDLFNSMDEGYCIIQILYEAGRPVDWRFLEVNPAFEKHNGLGNAVGRTMRELQPAIEPKWVDIYAHVAETGESLRFEEDSQALNGRTFNLFAFQVGNPDDKTVAVLFQDITEQRRSEKELRESEDRLRVLVAELQHRVRNMLTVVRSMFASTAETSENIDHLVDHFVGRLDALARTQVIVTSSVDQTVDLENLIRDELLSVGVHDGPAVEIEGPDVALSSKIGETLGLAFHELTTNALKYGALKAPNGRLNISWHVEMDDGGASKLHLCWAERGVPAISVNPSRQGFGRELIEDALAYRLDAETRLEFRSGGVRWSISLPLAG</sequence>
<dbReference type="InterPro" id="IPR000014">
    <property type="entry name" value="PAS"/>
</dbReference>
<keyword evidence="3" id="KW-0597">Phosphoprotein</keyword>
<gene>
    <name evidence="9" type="ORF">MU848_13030</name>
</gene>
<dbReference type="PROSITE" id="PS50112">
    <property type="entry name" value="PAS"/>
    <property type="match status" value="1"/>
</dbReference>
<dbReference type="EMBL" id="JALKHS010000010">
    <property type="protein sequence ID" value="MCK0532507.1"/>
    <property type="molecule type" value="Genomic_DNA"/>
</dbReference>
<dbReference type="InterPro" id="IPR035965">
    <property type="entry name" value="PAS-like_dom_sf"/>
</dbReference>
<protein>
    <recommendedName>
        <fullName evidence="2">histidine kinase</fullName>
        <ecNumber evidence="2">2.7.13.3</ecNumber>
    </recommendedName>
</protein>
<dbReference type="CDD" id="cd00130">
    <property type="entry name" value="PAS"/>
    <property type="match status" value="1"/>
</dbReference>
<reference evidence="9 10" key="1">
    <citation type="submission" date="2022-04" db="EMBL/GenBank/DDBJ databases">
        <authorList>
            <person name="Huq M.A."/>
        </authorList>
    </citation>
    <scope>NUCLEOTIDE SEQUENCE [LARGE SCALE GENOMIC DNA]</scope>
    <source>
        <strain evidence="9 10">MAH-33</strain>
    </source>
</reference>